<evidence type="ECO:0000313" key="1">
    <source>
        <dbReference type="EMBL" id="KAA8567080.1"/>
    </source>
</evidence>
<accession>A0A5M9JEK3</accession>
<dbReference type="AlphaFoldDB" id="A0A5M9JEK3"/>
<proteinExistence type="predicted"/>
<sequence>MPRTATKHLLMLYVLDSVRFVTYRRGLILIATQASDRHCIHYRRTMDDDSTNASSLAVDYKSIGDNHPNMMLISSI</sequence>
<name>A0A5M9JEK3_MONFR</name>
<comment type="caution">
    <text evidence="1">The sequence shown here is derived from an EMBL/GenBank/DDBJ whole genome shotgun (WGS) entry which is preliminary data.</text>
</comment>
<organism evidence="1 2">
    <name type="scientific">Monilinia fructicola</name>
    <name type="common">Brown rot fungus</name>
    <name type="synonym">Ciboria fructicola</name>
    <dbReference type="NCBI Taxonomy" id="38448"/>
    <lineage>
        <taxon>Eukaryota</taxon>
        <taxon>Fungi</taxon>
        <taxon>Dikarya</taxon>
        <taxon>Ascomycota</taxon>
        <taxon>Pezizomycotina</taxon>
        <taxon>Leotiomycetes</taxon>
        <taxon>Helotiales</taxon>
        <taxon>Sclerotiniaceae</taxon>
        <taxon>Monilinia</taxon>
    </lineage>
</organism>
<dbReference type="Proteomes" id="UP000322873">
    <property type="component" value="Unassembled WGS sequence"/>
</dbReference>
<evidence type="ECO:0000313" key="2">
    <source>
        <dbReference type="Proteomes" id="UP000322873"/>
    </source>
</evidence>
<gene>
    <name evidence="1" type="ORF">EYC84_010153</name>
</gene>
<keyword evidence="2" id="KW-1185">Reference proteome</keyword>
<dbReference type="EMBL" id="VICG01000011">
    <property type="protein sequence ID" value="KAA8567080.1"/>
    <property type="molecule type" value="Genomic_DNA"/>
</dbReference>
<protein>
    <submittedName>
        <fullName evidence="1">Uncharacterized protein</fullName>
    </submittedName>
</protein>
<reference evidence="1 2" key="1">
    <citation type="submission" date="2019-06" db="EMBL/GenBank/DDBJ databases">
        <title>Genome Sequence of the Brown Rot Fungal Pathogen Monilinia fructicola.</title>
        <authorList>
            <person name="De Miccolis Angelini R.M."/>
            <person name="Landi L."/>
            <person name="Abate D."/>
            <person name="Pollastro S."/>
            <person name="Romanazzi G."/>
            <person name="Faretra F."/>
        </authorList>
    </citation>
    <scope>NUCLEOTIDE SEQUENCE [LARGE SCALE GENOMIC DNA]</scope>
    <source>
        <strain evidence="1 2">Mfrc123</strain>
    </source>
</reference>